<feature type="transmembrane region" description="Helical" evidence="5">
    <location>
        <begin position="469"/>
        <end position="491"/>
    </location>
</feature>
<keyword evidence="5" id="KW-0472">Membrane</keyword>
<keyword evidence="5" id="KW-0812">Transmembrane</keyword>
<evidence type="ECO:0000256" key="1">
    <source>
        <dbReference type="ARBA" id="ARBA00007992"/>
    </source>
</evidence>
<evidence type="ECO:0000313" key="7">
    <source>
        <dbReference type="EMBL" id="KAF4313081.1"/>
    </source>
</evidence>
<dbReference type="Proteomes" id="UP000572817">
    <property type="component" value="Unassembled WGS sequence"/>
</dbReference>
<keyword evidence="8" id="KW-1185">Reference proteome</keyword>
<feature type="domain" description="FAD-binding" evidence="6">
    <location>
        <begin position="8"/>
        <end position="355"/>
    </location>
</feature>
<dbReference type="AlphaFoldDB" id="A0A8H4J5F0"/>
<evidence type="ECO:0000256" key="3">
    <source>
        <dbReference type="ARBA" id="ARBA00022827"/>
    </source>
</evidence>
<comment type="caution">
    <text evidence="7">The sequence shown here is derived from an EMBL/GenBank/DDBJ whole genome shotgun (WGS) entry which is preliminary data.</text>
</comment>
<keyword evidence="5" id="KW-1133">Transmembrane helix</keyword>
<dbReference type="InterPro" id="IPR050562">
    <property type="entry name" value="FAD_mOase_fung"/>
</dbReference>
<keyword evidence="7" id="KW-0503">Monooxygenase</keyword>
<dbReference type="PANTHER" id="PTHR47356:SF2">
    <property type="entry name" value="FAD-BINDING DOMAIN-CONTAINING PROTEIN-RELATED"/>
    <property type="match status" value="1"/>
</dbReference>
<dbReference type="Gene3D" id="3.50.50.60">
    <property type="entry name" value="FAD/NAD(P)-binding domain"/>
    <property type="match status" value="1"/>
</dbReference>
<proteinExistence type="inferred from homology"/>
<dbReference type="Pfam" id="PF01494">
    <property type="entry name" value="FAD_binding_3"/>
    <property type="match status" value="1"/>
</dbReference>
<dbReference type="InterPro" id="IPR002938">
    <property type="entry name" value="FAD-bd"/>
</dbReference>
<dbReference type="OrthoDB" id="16820at2759"/>
<dbReference type="EMBL" id="WWBZ02000001">
    <property type="protein sequence ID" value="KAF4313081.1"/>
    <property type="molecule type" value="Genomic_DNA"/>
</dbReference>
<dbReference type="PANTHER" id="PTHR47356">
    <property type="entry name" value="FAD-DEPENDENT MONOOXYGENASE ASQG-RELATED"/>
    <property type="match status" value="1"/>
</dbReference>
<accession>A0A8H4J5F0</accession>
<gene>
    <name evidence="7" type="ORF">GTA08_BOTSDO01727</name>
</gene>
<evidence type="ECO:0000256" key="5">
    <source>
        <dbReference type="SAM" id="Phobius"/>
    </source>
</evidence>
<sequence length="495" mass="55624">METSERRRTQIIIVGGGVTGLSLALMLERLDVSYVLLEAYPILTKAVGTTIALLANGLRILDQLGLLEQIQEAGQTPLKQEIIDGNTGRKDFEMDLSELASDFLERHGYSGYVMPRHEFLKILEKQLKNRDCLLTNKRVKEIEQSASAASVICEDGTRYDAQIVVGADGIRSTVRREMWRLAAEASPGWFPDKHLMSCEYAVAFATAPPSPYFSPGDLISIERPGSNAGIVCGRQAQLFLFYYWRLHPPHITFPADAIPHISPSEREARWADAAKLPLSRGGLTFGDIMATGMARPGATMLPHHAFEKWWFGRVVVIGDAAHKFNPLMSQGGNNCIESAAALVNQLERYLEERKVSLQAAEWPREALVEALTALERERLPRVKQLIEMSQTAQHVAARDTRLYDFIAKYVLWLVPKRMHVDMITSYVVGCSRLKGKAWDRPDKEHSIPWGDEWEERKEEEEEEEASSSLLSLTMILSTVVISLLAITIGLWRRLV</sequence>
<evidence type="ECO:0000256" key="4">
    <source>
        <dbReference type="ARBA" id="ARBA00023002"/>
    </source>
</evidence>
<dbReference type="SUPFAM" id="SSF51905">
    <property type="entry name" value="FAD/NAD(P)-binding domain"/>
    <property type="match status" value="1"/>
</dbReference>
<reference evidence="7" key="1">
    <citation type="submission" date="2020-04" db="EMBL/GenBank/DDBJ databases">
        <title>Genome Assembly and Annotation of Botryosphaeria dothidea sdau 11-99, a Latent Pathogen of Apple Fruit Ring Rot in China.</title>
        <authorList>
            <person name="Yu C."/>
            <person name="Diao Y."/>
            <person name="Lu Q."/>
            <person name="Zhao J."/>
            <person name="Cui S."/>
            <person name="Peng C."/>
            <person name="He B."/>
            <person name="Liu H."/>
        </authorList>
    </citation>
    <scope>NUCLEOTIDE SEQUENCE [LARGE SCALE GENOMIC DNA]</scope>
    <source>
        <strain evidence="7">Sdau11-99</strain>
    </source>
</reference>
<keyword evidence="3" id="KW-0274">FAD</keyword>
<dbReference type="GO" id="GO:0004497">
    <property type="term" value="F:monooxygenase activity"/>
    <property type="evidence" value="ECO:0007669"/>
    <property type="project" value="UniProtKB-KW"/>
</dbReference>
<name>A0A8H4J5F0_9PEZI</name>
<dbReference type="InterPro" id="IPR036188">
    <property type="entry name" value="FAD/NAD-bd_sf"/>
</dbReference>
<dbReference type="PRINTS" id="PR00420">
    <property type="entry name" value="RNGMNOXGNASE"/>
</dbReference>
<evidence type="ECO:0000256" key="2">
    <source>
        <dbReference type="ARBA" id="ARBA00022630"/>
    </source>
</evidence>
<organism evidence="7 8">
    <name type="scientific">Botryosphaeria dothidea</name>
    <dbReference type="NCBI Taxonomy" id="55169"/>
    <lineage>
        <taxon>Eukaryota</taxon>
        <taxon>Fungi</taxon>
        <taxon>Dikarya</taxon>
        <taxon>Ascomycota</taxon>
        <taxon>Pezizomycotina</taxon>
        <taxon>Dothideomycetes</taxon>
        <taxon>Dothideomycetes incertae sedis</taxon>
        <taxon>Botryosphaeriales</taxon>
        <taxon>Botryosphaeriaceae</taxon>
        <taxon>Botryosphaeria</taxon>
    </lineage>
</organism>
<keyword evidence="2" id="KW-0285">Flavoprotein</keyword>
<keyword evidence="4" id="KW-0560">Oxidoreductase</keyword>
<comment type="similarity">
    <text evidence="1">Belongs to the paxM FAD-dependent monooxygenase family.</text>
</comment>
<evidence type="ECO:0000313" key="8">
    <source>
        <dbReference type="Proteomes" id="UP000572817"/>
    </source>
</evidence>
<protein>
    <submittedName>
        <fullName evidence="7">Monooxygenase FAD-binding protein</fullName>
    </submittedName>
</protein>
<evidence type="ECO:0000259" key="6">
    <source>
        <dbReference type="Pfam" id="PF01494"/>
    </source>
</evidence>
<dbReference type="GO" id="GO:0071949">
    <property type="term" value="F:FAD binding"/>
    <property type="evidence" value="ECO:0007669"/>
    <property type="project" value="InterPro"/>
</dbReference>